<dbReference type="InterPro" id="IPR002938">
    <property type="entry name" value="FAD-bd"/>
</dbReference>
<dbReference type="InterPro" id="IPR050493">
    <property type="entry name" value="FAD-dep_Monooxygenase_BioMet"/>
</dbReference>
<dbReference type="PANTHER" id="PTHR13789">
    <property type="entry name" value="MONOOXYGENASE"/>
    <property type="match status" value="1"/>
</dbReference>
<keyword evidence="1" id="KW-0560">Oxidoreductase</keyword>
<dbReference type="GO" id="GO:0004497">
    <property type="term" value="F:monooxygenase activity"/>
    <property type="evidence" value="ECO:0007669"/>
    <property type="project" value="UniProtKB-KW"/>
</dbReference>
<dbReference type="AlphaFoldDB" id="A0A0V8I7H1"/>
<dbReference type="GO" id="GO:0071949">
    <property type="term" value="F:FAD binding"/>
    <property type="evidence" value="ECO:0007669"/>
    <property type="project" value="InterPro"/>
</dbReference>
<sequence length="351" mass="36624">MNGISVIGGGIAGLALAACLDPDKFQVTVYEKRPELPAVGNALGMWPNAQRALDRLGILGEARAVSPVLGSGSVRDAQGKPWITVDAGDMFGISRVDLLRLLDAAVPGTVRRSTGNVQAPPADGSLVVGADGVHSTVRREGWGPGTGARLSPYLALRGTLPTPVGPDEVGEYWGRGDLFGMAAARGGSFWYASYRSAAGPYGIDPAAALEEARARYSGHAPAIRRTLAAASPGDCLVQRLWTVPRLGSYVHGRTVLIGDAAHAMMPTLGRGACESLVDAVTLADLLNTLPEAEALRAYDRQRRLRTQALGVASAAMGRIALAEGAQPLRDRLLGLARRRKPGTAVVRGTAA</sequence>
<protein>
    <submittedName>
        <fullName evidence="4">FAD-binding monooxygenase</fullName>
    </submittedName>
</protein>
<keyword evidence="5" id="KW-1185">Reference proteome</keyword>
<dbReference type="Proteomes" id="UP000053199">
    <property type="component" value="Unassembled WGS sequence"/>
</dbReference>
<dbReference type="SUPFAM" id="SSF51905">
    <property type="entry name" value="FAD/NAD(P)-binding domain"/>
    <property type="match status" value="1"/>
</dbReference>
<proteinExistence type="predicted"/>
<dbReference type="Pfam" id="PF13450">
    <property type="entry name" value="NAD_binding_8"/>
    <property type="match status" value="1"/>
</dbReference>
<dbReference type="Pfam" id="PF01494">
    <property type="entry name" value="FAD_binding_3"/>
    <property type="match status" value="1"/>
</dbReference>
<dbReference type="Gene3D" id="3.50.50.60">
    <property type="entry name" value="FAD/NAD(P)-binding domain"/>
    <property type="match status" value="1"/>
</dbReference>
<dbReference type="PRINTS" id="PR00420">
    <property type="entry name" value="RNGMNOXGNASE"/>
</dbReference>
<evidence type="ECO:0000256" key="2">
    <source>
        <dbReference type="ARBA" id="ARBA00023033"/>
    </source>
</evidence>
<evidence type="ECO:0000256" key="1">
    <source>
        <dbReference type="ARBA" id="ARBA00023002"/>
    </source>
</evidence>
<feature type="domain" description="FAD-binding" evidence="3">
    <location>
        <begin position="248"/>
        <end position="309"/>
    </location>
</feature>
<name>A0A0V8I7H1_9MICC</name>
<dbReference type="OrthoDB" id="3356051at2"/>
<reference evidence="4 5" key="1">
    <citation type="journal article" date="2014" name="Arch. Microbiol.">
        <title>Arthrobacter enclensis sp. nov., isolated from sediment sample.</title>
        <authorList>
            <person name="Dastager S.G."/>
            <person name="Liu Q."/>
            <person name="Tang S.K."/>
            <person name="Krishnamurthi S."/>
            <person name="Lee J.C."/>
            <person name="Li W.J."/>
        </authorList>
    </citation>
    <scope>NUCLEOTIDE SEQUENCE [LARGE SCALE GENOMIC DNA]</scope>
    <source>
        <strain evidence="4 5">NIO-1008</strain>
    </source>
</reference>
<dbReference type="EMBL" id="LNQM01000009">
    <property type="protein sequence ID" value="KSU70726.1"/>
    <property type="molecule type" value="Genomic_DNA"/>
</dbReference>
<dbReference type="STRING" id="993070.AS031_16690"/>
<keyword evidence="2 4" id="KW-0503">Monooxygenase</keyword>
<organism evidence="4 5">
    <name type="scientific">Pseudarthrobacter enclensis</name>
    <dbReference type="NCBI Taxonomy" id="993070"/>
    <lineage>
        <taxon>Bacteria</taxon>
        <taxon>Bacillati</taxon>
        <taxon>Actinomycetota</taxon>
        <taxon>Actinomycetes</taxon>
        <taxon>Micrococcales</taxon>
        <taxon>Micrococcaceae</taxon>
        <taxon>Pseudarthrobacter</taxon>
    </lineage>
</organism>
<dbReference type="PANTHER" id="PTHR13789:SF309">
    <property type="entry name" value="PUTATIVE (AFU_ORTHOLOGUE AFUA_6G14510)-RELATED"/>
    <property type="match status" value="1"/>
</dbReference>
<evidence type="ECO:0000259" key="3">
    <source>
        <dbReference type="Pfam" id="PF01494"/>
    </source>
</evidence>
<evidence type="ECO:0000313" key="5">
    <source>
        <dbReference type="Proteomes" id="UP000053199"/>
    </source>
</evidence>
<dbReference type="RefSeq" id="WP_058269284.1">
    <property type="nucleotide sequence ID" value="NZ_FMAZ01000008.1"/>
</dbReference>
<dbReference type="InterPro" id="IPR036188">
    <property type="entry name" value="FAD/NAD-bd_sf"/>
</dbReference>
<comment type="caution">
    <text evidence="4">The sequence shown here is derived from an EMBL/GenBank/DDBJ whole genome shotgun (WGS) entry which is preliminary data.</text>
</comment>
<evidence type="ECO:0000313" key="4">
    <source>
        <dbReference type="EMBL" id="KSU70726.1"/>
    </source>
</evidence>
<accession>A0A0V8I7H1</accession>
<gene>
    <name evidence="4" type="ORF">AS031_16690</name>
</gene>